<dbReference type="EMBL" id="JAROKS010000002">
    <property type="protein sequence ID" value="KAK1805959.1"/>
    <property type="molecule type" value="Genomic_DNA"/>
</dbReference>
<evidence type="ECO:0000256" key="10">
    <source>
        <dbReference type="ARBA" id="ARBA00023034"/>
    </source>
</evidence>
<keyword evidence="5" id="KW-0963">Cytoplasm</keyword>
<dbReference type="GO" id="GO:0010008">
    <property type="term" value="C:endosome membrane"/>
    <property type="evidence" value="ECO:0007669"/>
    <property type="project" value="TreeGrafter"/>
</dbReference>
<feature type="compositionally biased region" description="Basic residues" evidence="18">
    <location>
        <begin position="473"/>
        <end position="498"/>
    </location>
</feature>
<dbReference type="GO" id="GO:0098943">
    <property type="term" value="P:neurotransmitter receptor transport, postsynaptic endosome to lysosome"/>
    <property type="evidence" value="ECO:0007669"/>
    <property type="project" value="TreeGrafter"/>
</dbReference>
<dbReference type="InterPro" id="IPR058898">
    <property type="entry name" value="Mu_AP3"/>
</dbReference>
<dbReference type="GO" id="GO:0048499">
    <property type="term" value="P:synaptic vesicle membrane organization"/>
    <property type="evidence" value="ECO:0007669"/>
    <property type="project" value="TreeGrafter"/>
</dbReference>
<evidence type="ECO:0000256" key="9">
    <source>
        <dbReference type="ARBA" id="ARBA00022990"/>
    </source>
</evidence>
<evidence type="ECO:0000256" key="4">
    <source>
        <dbReference type="ARBA" id="ARBA00022448"/>
    </source>
</evidence>
<dbReference type="GO" id="GO:1904115">
    <property type="term" value="C:axon cytoplasm"/>
    <property type="evidence" value="ECO:0007669"/>
    <property type="project" value="GOC"/>
</dbReference>
<evidence type="ECO:0000256" key="2">
    <source>
        <dbReference type="ARBA" id="ARBA00004496"/>
    </source>
</evidence>
<feature type="domain" description="AP-3 complex subunit delta" evidence="19">
    <location>
        <begin position="178"/>
        <end position="325"/>
    </location>
</feature>
<keyword evidence="10" id="KW-0333">Golgi apparatus</keyword>
<feature type="compositionally biased region" description="Basic residues" evidence="18">
    <location>
        <begin position="259"/>
        <end position="273"/>
    </location>
</feature>
<evidence type="ECO:0000256" key="14">
    <source>
        <dbReference type="ARBA" id="ARBA00071053"/>
    </source>
</evidence>
<dbReference type="PANTHER" id="PTHR22781">
    <property type="entry name" value="DELTA ADAPTIN-RELATED"/>
    <property type="match status" value="1"/>
</dbReference>
<keyword evidence="4" id="KW-0813">Transport</keyword>
<dbReference type="GO" id="GO:0000139">
    <property type="term" value="C:Golgi membrane"/>
    <property type="evidence" value="ECO:0007669"/>
    <property type="project" value="UniProtKB-SubCell"/>
</dbReference>
<dbReference type="GO" id="GO:0016182">
    <property type="term" value="P:synaptic vesicle budding from endosome"/>
    <property type="evidence" value="ECO:0007669"/>
    <property type="project" value="TreeGrafter"/>
</dbReference>
<evidence type="ECO:0000256" key="8">
    <source>
        <dbReference type="ARBA" id="ARBA00022927"/>
    </source>
</evidence>
<comment type="function">
    <text evidence="13">Part of the AP-3 complex, an adaptor-related complex which is not clathrin-associated. The complex is associated with the Golgi region as well as more peripheral structures. It facilitates the budding of vesicles from the Golgi membrane and may be directly involved in trafficking to lysosomes. Involved in process of CD8+ T-cell and NK cell degranulation. In concert with the BLOC-1 complex, AP-3 is required to target cargos into vesicles assembled at cell bodies for delivery into neurites and nerve terminals.</text>
</comment>
<comment type="caution">
    <text evidence="20">The sequence shown here is derived from an EMBL/GenBank/DDBJ whole genome shotgun (WGS) entry which is preliminary data.</text>
</comment>
<name>A0AAD8ZVC9_9TELE</name>
<dbReference type="InterPro" id="IPR017105">
    <property type="entry name" value="AP3_complex_dsu"/>
</dbReference>
<feature type="compositionally biased region" description="Low complexity" evidence="18">
    <location>
        <begin position="412"/>
        <end position="424"/>
    </location>
</feature>
<accession>A0AAD8ZVC9</accession>
<organism evidence="20 21">
    <name type="scientific">Electrophorus voltai</name>
    <dbReference type="NCBI Taxonomy" id="2609070"/>
    <lineage>
        <taxon>Eukaryota</taxon>
        <taxon>Metazoa</taxon>
        <taxon>Chordata</taxon>
        <taxon>Craniata</taxon>
        <taxon>Vertebrata</taxon>
        <taxon>Euteleostomi</taxon>
        <taxon>Actinopterygii</taxon>
        <taxon>Neopterygii</taxon>
        <taxon>Teleostei</taxon>
        <taxon>Ostariophysi</taxon>
        <taxon>Gymnotiformes</taxon>
        <taxon>Gymnotoidei</taxon>
        <taxon>Gymnotidae</taxon>
        <taxon>Electrophorus</taxon>
    </lineage>
</organism>
<evidence type="ECO:0000256" key="11">
    <source>
        <dbReference type="ARBA" id="ARBA00023054"/>
    </source>
</evidence>
<feature type="compositionally biased region" description="Basic and acidic residues" evidence="18">
    <location>
        <begin position="157"/>
        <end position="193"/>
    </location>
</feature>
<evidence type="ECO:0000256" key="13">
    <source>
        <dbReference type="ARBA" id="ARBA00055970"/>
    </source>
</evidence>
<evidence type="ECO:0000256" key="18">
    <source>
        <dbReference type="SAM" id="MobiDB-lite"/>
    </source>
</evidence>
<evidence type="ECO:0000313" key="21">
    <source>
        <dbReference type="Proteomes" id="UP001239994"/>
    </source>
</evidence>
<dbReference type="InterPro" id="IPR010474">
    <property type="entry name" value="AP3D_dom_metazoa"/>
</dbReference>
<evidence type="ECO:0000256" key="6">
    <source>
        <dbReference type="ARBA" id="ARBA00022553"/>
    </source>
</evidence>
<feature type="compositionally biased region" description="Basic and acidic residues" evidence="18">
    <location>
        <begin position="243"/>
        <end position="258"/>
    </location>
</feature>
<dbReference type="GO" id="GO:0098830">
    <property type="term" value="C:presynaptic endosome"/>
    <property type="evidence" value="ECO:0007669"/>
    <property type="project" value="TreeGrafter"/>
</dbReference>
<keyword evidence="21" id="KW-1185">Reference proteome</keyword>
<dbReference type="AlphaFoldDB" id="A0AAD8ZVC9"/>
<keyword evidence="6" id="KW-0597">Phosphoprotein</keyword>
<feature type="compositionally biased region" description="Basic and acidic residues" evidence="18">
    <location>
        <begin position="313"/>
        <end position="348"/>
    </location>
</feature>
<feature type="region of interest" description="Disordered" evidence="18">
    <location>
        <begin position="242"/>
        <end position="524"/>
    </location>
</feature>
<dbReference type="FunFam" id="3.30.450.50:FF:000001">
    <property type="entry name" value="AP-3 complex subunit delta-1, putative"/>
    <property type="match status" value="1"/>
</dbReference>
<feature type="compositionally biased region" description="Acidic residues" evidence="18">
    <location>
        <begin position="295"/>
        <end position="312"/>
    </location>
</feature>
<keyword evidence="9" id="KW-0007">Acetylation</keyword>
<evidence type="ECO:0000256" key="15">
    <source>
        <dbReference type="ARBA" id="ARBA00076631"/>
    </source>
</evidence>
<evidence type="ECO:0000313" key="20">
    <source>
        <dbReference type="EMBL" id="KAK1805959.1"/>
    </source>
</evidence>
<dbReference type="Pfam" id="PF06375">
    <property type="entry name" value="AP3D1"/>
    <property type="match status" value="1"/>
</dbReference>
<feature type="compositionally biased region" description="Acidic residues" evidence="18">
    <location>
        <begin position="394"/>
        <end position="411"/>
    </location>
</feature>
<evidence type="ECO:0000256" key="5">
    <source>
        <dbReference type="ARBA" id="ARBA00022490"/>
    </source>
</evidence>
<dbReference type="Gene3D" id="3.30.450.50">
    <property type="entry name" value="Longin domain"/>
    <property type="match status" value="1"/>
</dbReference>
<dbReference type="InterPro" id="IPR011989">
    <property type="entry name" value="ARM-like"/>
</dbReference>
<dbReference type="PANTHER" id="PTHR22781:SF12">
    <property type="entry name" value="AP-3 COMPLEX SUBUNIT DELTA-1"/>
    <property type="match status" value="1"/>
</dbReference>
<evidence type="ECO:0000256" key="1">
    <source>
        <dbReference type="ARBA" id="ARBA00004255"/>
    </source>
</evidence>
<dbReference type="Gene3D" id="1.25.10.10">
    <property type="entry name" value="Leucine-rich Repeat Variant"/>
    <property type="match status" value="1"/>
</dbReference>
<reference evidence="20" key="1">
    <citation type="submission" date="2023-03" db="EMBL/GenBank/DDBJ databases">
        <title>Electrophorus voltai genome.</title>
        <authorList>
            <person name="Bian C."/>
        </authorList>
    </citation>
    <scope>NUCLEOTIDE SEQUENCE</scope>
    <source>
        <strain evidence="20">CB-2022</strain>
        <tissue evidence="20">Muscle</tissue>
    </source>
</reference>
<dbReference type="SMART" id="SM01354">
    <property type="entry name" value="BLVR"/>
    <property type="match status" value="1"/>
</dbReference>
<evidence type="ECO:0000256" key="17">
    <source>
        <dbReference type="ARBA" id="ARBA00077434"/>
    </source>
</evidence>
<comment type="subcellular location">
    <subcellularLocation>
        <location evidence="2">Cytoplasm</location>
    </subcellularLocation>
    <subcellularLocation>
        <location evidence="1">Golgi apparatus membrane</location>
        <topology evidence="1">Peripheral membrane protein</topology>
        <orientation evidence="1">Cytoplasmic side</orientation>
    </subcellularLocation>
</comment>
<sequence>MSFTLLGCGFLRHLDDPMQTLEAMLRPKVASLPGHIQAVYVQNAAKLFATVLQKHEGATDSQAAQDTSQLLIERLPLFVQSANLEVQERASCILQLVKYIQKLQQKDVEVAEEVSALFAGELNPVAPKAQKKVPVPEGLDLDAWINEPPSESESEDEKPKAVFAKEEPKQSRARHVEVDEKELARRREARKQEQANNPFYIKSSPSSQKVYQDAPGVEHIPVVQIDLSVPLKVPGMPMSEQYLKLEEERRQKERADKKKKDKKKKKREKRGKGKRDDSGPESEEDITPAHQVDIVTEEMPENALPSDDDDKDPNDPHKALDIDLDKPLADSEKLPVRTHRREVLKSPEEDGDQDGITQEAKRRSSKEKKEKDRKKSKEEEKKKKKKKHKHVVEEEPPEPLSEEPVQSEESAEVAAPPTSTSAEASDLDFWLSSAPVPPPIKEALAPKTSIAAAPDSEPDVPKDAEPDEEKSLKNKKKKQKKEKDEKKKKKRHHHHHHHGDGGGGDSVQNGTVEEEEEEEPLPPMSNYCLLAENSYIKMVYDIQGNLQDGSQVVVSVIFENKSNSFLKSMEFNVLDSLNSKLQRPEGASPHDGLVVPFQLPPGVSNEARFVFSVQSIVMPQKLKGTLTFIVKSEDSSTHEKLDFKLHFTCTSYLITTPCYSDAYAKLLESGDLKSSSLKLEGLNMPFHHLLARICFHHHFSVVERIDSCASMYSRSIQGHHVCLLVKTANQTVSIDAKCDEPSLLANVLDEIKQTFSQC</sequence>
<evidence type="ECO:0000256" key="3">
    <source>
        <dbReference type="ARBA" id="ARBA00006613"/>
    </source>
</evidence>
<keyword evidence="7" id="KW-0677">Repeat</keyword>
<dbReference type="Proteomes" id="UP001239994">
    <property type="component" value="Unassembled WGS sequence"/>
</dbReference>
<dbReference type="Pfam" id="PF26171">
    <property type="entry name" value="Mu_AP3"/>
    <property type="match status" value="1"/>
</dbReference>
<protein>
    <recommendedName>
        <fullName evidence="14">AP-3 complex subunit delta-1</fullName>
    </recommendedName>
    <alternativeName>
        <fullName evidence="15">AP-3 complex subunit delta</fullName>
    </alternativeName>
    <alternativeName>
        <fullName evidence="17">Adaptor-related protein complex 3 subunit delta-1</fullName>
    </alternativeName>
    <alternativeName>
        <fullName evidence="16">Delta-adaptin</fullName>
    </alternativeName>
</protein>
<keyword evidence="11" id="KW-0175">Coiled coil</keyword>
<dbReference type="GO" id="GO:0030123">
    <property type="term" value="C:AP-3 adaptor complex"/>
    <property type="evidence" value="ECO:0007669"/>
    <property type="project" value="InterPro"/>
</dbReference>
<feature type="compositionally biased region" description="Basic and acidic residues" evidence="18">
    <location>
        <begin position="359"/>
        <end position="381"/>
    </location>
</feature>
<evidence type="ECO:0000256" key="16">
    <source>
        <dbReference type="ARBA" id="ARBA00076924"/>
    </source>
</evidence>
<evidence type="ECO:0000259" key="19">
    <source>
        <dbReference type="SMART" id="SM01354"/>
    </source>
</evidence>
<dbReference type="GO" id="GO:0043195">
    <property type="term" value="C:terminal bouton"/>
    <property type="evidence" value="ECO:0007669"/>
    <property type="project" value="TreeGrafter"/>
</dbReference>
<evidence type="ECO:0000256" key="7">
    <source>
        <dbReference type="ARBA" id="ARBA00022737"/>
    </source>
</evidence>
<dbReference type="GO" id="GO:0006896">
    <property type="term" value="P:Golgi to vacuole transport"/>
    <property type="evidence" value="ECO:0007669"/>
    <property type="project" value="TreeGrafter"/>
</dbReference>
<keyword evidence="12" id="KW-0472">Membrane</keyword>
<proteinExistence type="inferred from homology"/>
<feature type="region of interest" description="Disordered" evidence="18">
    <location>
        <begin position="141"/>
        <end position="213"/>
    </location>
</feature>
<gene>
    <name evidence="20" type="ORF">P4O66_013005</name>
</gene>
<evidence type="ECO:0000256" key="12">
    <source>
        <dbReference type="ARBA" id="ARBA00023136"/>
    </source>
</evidence>
<dbReference type="GO" id="GO:0006623">
    <property type="term" value="P:protein targeting to vacuole"/>
    <property type="evidence" value="ECO:0007669"/>
    <property type="project" value="TreeGrafter"/>
</dbReference>
<keyword evidence="8" id="KW-0653">Protein transport</keyword>
<comment type="similarity">
    <text evidence="3">Belongs to the adaptor complexes large subunit family.</text>
</comment>
<dbReference type="GO" id="GO:0048490">
    <property type="term" value="P:anterograde synaptic vesicle transport"/>
    <property type="evidence" value="ECO:0007669"/>
    <property type="project" value="TreeGrafter"/>
</dbReference>
<feature type="compositionally biased region" description="Basic and acidic residues" evidence="18">
    <location>
        <begin position="459"/>
        <end position="472"/>
    </location>
</feature>